<accession>A0A7C4NNU0</accession>
<evidence type="ECO:0000313" key="2">
    <source>
        <dbReference type="EMBL" id="HGQ36836.1"/>
    </source>
</evidence>
<keyword evidence="1" id="KW-0812">Transmembrane</keyword>
<name>A0A7C4NNU0_9CREN</name>
<dbReference type="EMBL" id="DTBD01000086">
    <property type="protein sequence ID" value="HGQ65307.1"/>
    <property type="molecule type" value="Genomic_DNA"/>
</dbReference>
<evidence type="ECO:0000313" key="3">
    <source>
        <dbReference type="EMBL" id="HGQ65307.1"/>
    </source>
</evidence>
<feature type="transmembrane region" description="Helical" evidence="1">
    <location>
        <begin position="7"/>
        <end position="28"/>
    </location>
</feature>
<sequence length="72" mass="8138">MKRYLYLIYLILGIVFAGFSIVFMMLSISYMERAMVATSLTSILVAFALLSSALYTLRLSSYVYASSRETQS</sequence>
<evidence type="ECO:0000256" key="1">
    <source>
        <dbReference type="SAM" id="Phobius"/>
    </source>
</evidence>
<proteinExistence type="predicted"/>
<keyword evidence="1" id="KW-1133">Transmembrane helix</keyword>
<reference evidence="3" key="1">
    <citation type="journal article" date="2020" name="mSystems">
        <title>Genome- and Community-Level Interaction Insights into Carbon Utilization and Element Cycling Functions of Hydrothermarchaeota in Hydrothermal Sediment.</title>
        <authorList>
            <person name="Zhou Z."/>
            <person name="Liu Y."/>
            <person name="Xu W."/>
            <person name="Pan J."/>
            <person name="Luo Z.H."/>
            <person name="Li M."/>
        </authorList>
    </citation>
    <scope>NUCLEOTIDE SEQUENCE [LARGE SCALE GENOMIC DNA]</scope>
    <source>
        <strain evidence="3">SpSt-637</strain>
        <strain evidence="2">SpSt-667</strain>
    </source>
</reference>
<dbReference type="AlphaFoldDB" id="A0A7C4NNU0"/>
<gene>
    <name evidence="3" type="ORF">ENU08_08710</name>
    <name evidence="2" type="ORF">ENU41_09230</name>
</gene>
<comment type="caution">
    <text evidence="3">The sequence shown here is derived from an EMBL/GenBank/DDBJ whole genome shotgun (WGS) entry which is preliminary data.</text>
</comment>
<protein>
    <submittedName>
        <fullName evidence="3">Uncharacterized protein</fullName>
    </submittedName>
</protein>
<dbReference type="EMBL" id="DTCK01000049">
    <property type="protein sequence ID" value="HGQ36836.1"/>
    <property type="molecule type" value="Genomic_DNA"/>
</dbReference>
<keyword evidence="1" id="KW-0472">Membrane</keyword>
<feature type="transmembrane region" description="Helical" evidence="1">
    <location>
        <begin position="34"/>
        <end position="57"/>
    </location>
</feature>
<organism evidence="3">
    <name type="scientific">Ignisphaera aggregans</name>
    <dbReference type="NCBI Taxonomy" id="334771"/>
    <lineage>
        <taxon>Archaea</taxon>
        <taxon>Thermoproteota</taxon>
        <taxon>Thermoprotei</taxon>
        <taxon>Desulfurococcales</taxon>
        <taxon>Desulfurococcaceae</taxon>
        <taxon>Ignisphaera</taxon>
    </lineage>
</organism>